<evidence type="ECO:0000256" key="4">
    <source>
        <dbReference type="ARBA" id="ARBA00023204"/>
    </source>
</evidence>
<dbReference type="InterPro" id="IPR014790">
    <property type="entry name" value="MutL_C"/>
</dbReference>
<dbReference type="GO" id="GO:0140664">
    <property type="term" value="F:ATP-dependent DNA damage sensor activity"/>
    <property type="evidence" value="ECO:0007669"/>
    <property type="project" value="InterPro"/>
</dbReference>
<dbReference type="PANTHER" id="PTHR10073">
    <property type="entry name" value="DNA MISMATCH REPAIR PROTEIN MLH, PMS, MUTL"/>
    <property type="match status" value="1"/>
</dbReference>
<dbReference type="AlphaFoldDB" id="A0A060RBE0"/>
<organism evidence="8 9">
    <name type="scientific">Mucinivorans hirudinis</name>
    <dbReference type="NCBI Taxonomy" id="1433126"/>
    <lineage>
        <taxon>Bacteria</taxon>
        <taxon>Pseudomonadati</taxon>
        <taxon>Bacteroidota</taxon>
        <taxon>Bacteroidia</taxon>
        <taxon>Bacteroidales</taxon>
        <taxon>Rikenellaceae</taxon>
        <taxon>Mucinivorans</taxon>
    </lineage>
</organism>
<dbReference type="CDD" id="cd00782">
    <property type="entry name" value="MutL_Trans"/>
    <property type="match status" value="1"/>
</dbReference>
<dbReference type="SUPFAM" id="SSF118116">
    <property type="entry name" value="DNA mismatch repair protein MutL"/>
    <property type="match status" value="1"/>
</dbReference>
<dbReference type="Gene3D" id="3.30.565.10">
    <property type="entry name" value="Histidine kinase-like ATPase, C-terminal domain"/>
    <property type="match status" value="1"/>
</dbReference>
<dbReference type="HAMAP" id="MF_00149">
    <property type="entry name" value="DNA_mis_repair"/>
    <property type="match status" value="1"/>
</dbReference>
<keyword evidence="3 5" id="KW-0227">DNA damage</keyword>
<evidence type="ECO:0000259" key="6">
    <source>
        <dbReference type="SMART" id="SM00853"/>
    </source>
</evidence>
<evidence type="ECO:0000256" key="3">
    <source>
        <dbReference type="ARBA" id="ARBA00022763"/>
    </source>
</evidence>
<dbReference type="GO" id="GO:0005524">
    <property type="term" value="F:ATP binding"/>
    <property type="evidence" value="ECO:0007669"/>
    <property type="project" value="InterPro"/>
</dbReference>
<dbReference type="FunFam" id="3.30.565.10:FF:000003">
    <property type="entry name" value="DNA mismatch repair endonuclease MutL"/>
    <property type="match status" value="1"/>
</dbReference>
<dbReference type="SUPFAM" id="SSF55874">
    <property type="entry name" value="ATPase domain of HSP90 chaperone/DNA topoisomerase II/histidine kinase"/>
    <property type="match status" value="1"/>
</dbReference>
<dbReference type="OrthoDB" id="9763467at2"/>
<dbReference type="InterPro" id="IPR002099">
    <property type="entry name" value="MutL/Mlh/PMS"/>
</dbReference>
<dbReference type="HOGENOM" id="CLU_004131_4_0_10"/>
<dbReference type="InterPro" id="IPR014762">
    <property type="entry name" value="DNA_mismatch_repair_CS"/>
</dbReference>
<evidence type="ECO:0000256" key="5">
    <source>
        <dbReference type="HAMAP-Rule" id="MF_00149"/>
    </source>
</evidence>
<dbReference type="InterPro" id="IPR042121">
    <property type="entry name" value="MutL_C_regsub"/>
</dbReference>
<keyword evidence="4 5" id="KW-0234">DNA repair</keyword>
<keyword evidence="9" id="KW-1185">Reference proteome</keyword>
<dbReference type="InterPro" id="IPR020568">
    <property type="entry name" value="Ribosomal_Su5_D2-typ_SF"/>
</dbReference>
<sequence length="599" mass="66611">MIIQLPQNVANQIAAGEVVQRPASIVKELLENSIDAGAMSITLKVLDGGQTLIQVIDDGIGMDAEDAVKSFLRHATSKIRTADDLYNLHTFGFRGEALASISSVSEVEMRTRRAGDMVGVQVNINGGSVPQVTEVSTAKGTNIVIKNIFFNTPARRKFLKSVQQENKHIMYEFERVALVNPDVEFQLIIDNRAPLKYAPSNLHQRIVMLTNKTLGNKLLPIEANSPIVRISGYIAEPSASKKKLGEQYFFVNGRFMRNPYLAKAVEQGFGKLLPQETYPSFFIYIEVEPSRVDVNIHPTKSEVKFEEEAAIFQIISSAIRQTLGKHNILPAIDFDNPVPLDIPSYNTASGDFKMPKVALKSDYNPFKSYDTSQWDKPNADPERIPFMESIPESLIFDDDAQPVVKAPVNQELPMEIEPSFNSLQWGGRYIATTSADGILLVDYPRAMQRIAFEKLLKNSNFAMASQRELHPQVIELSACEHSLLLDSEEEIEALGFSLSNMGGSTVAINAMPAELIGKVSAEEVIEALVEGIENPHYRENRRESLAKLLTRNIARTTPRILRPTEITALLNDLLSADEPSYTPDGLAVIEIINPKDIFR</sequence>
<dbReference type="InterPro" id="IPR013507">
    <property type="entry name" value="DNA_mismatch_S5_2-like"/>
</dbReference>
<dbReference type="Gene3D" id="3.30.1540.20">
    <property type="entry name" value="MutL, C-terminal domain, dimerisation subdomain"/>
    <property type="match status" value="1"/>
</dbReference>
<dbReference type="SMART" id="SM00853">
    <property type="entry name" value="MutL_C"/>
    <property type="match status" value="1"/>
</dbReference>
<dbReference type="STRING" id="1433126.BN938_2826"/>
<dbReference type="EMBL" id="HG934468">
    <property type="protein sequence ID" value="CDN32892.1"/>
    <property type="molecule type" value="Genomic_DNA"/>
</dbReference>
<dbReference type="GO" id="GO:0006298">
    <property type="term" value="P:mismatch repair"/>
    <property type="evidence" value="ECO:0007669"/>
    <property type="project" value="UniProtKB-UniRule"/>
</dbReference>
<dbReference type="PANTHER" id="PTHR10073:SF12">
    <property type="entry name" value="DNA MISMATCH REPAIR PROTEIN MLH1"/>
    <property type="match status" value="1"/>
</dbReference>
<dbReference type="PATRIC" id="fig|1433126.3.peg.2796"/>
<evidence type="ECO:0000259" key="7">
    <source>
        <dbReference type="SMART" id="SM01340"/>
    </source>
</evidence>
<dbReference type="KEGG" id="rbc:BN938_2826"/>
<dbReference type="SMART" id="SM01340">
    <property type="entry name" value="DNA_mis_repair"/>
    <property type="match status" value="1"/>
</dbReference>
<dbReference type="PROSITE" id="PS00058">
    <property type="entry name" value="DNA_MISMATCH_REPAIR_1"/>
    <property type="match status" value="1"/>
</dbReference>
<dbReference type="Proteomes" id="UP000027616">
    <property type="component" value="Chromosome I"/>
</dbReference>
<gene>
    <name evidence="5" type="primary">mutL</name>
    <name evidence="8" type="ORF">BN938_2826</name>
</gene>
<evidence type="ECO:0000313" key="9">
    <source>
        <dbReference type="Proteomes" id="UP000027616"/>
    </source>
</evidence>
<feature type="domain" description="DNA mismatch repair protein S5" evidence="7">
    <location>
        <begin position="206"/>
        <end position="324"/>
    </location>
</feature>
<comment type="function">
    <text evidence="5">This protein is involved in the repair of mismatches in DNA. It is required for dam-dependent methyl-directed DNA mismatch repair. May act as a 'molecular matchmaker', a protein that promotes the formation of a stable complex between two or more DNA-binding proteins in an ATP-dependent manner without itself being part of a final effector complex.</text>
</comment>
<dbReference type="GO" id="GO:0016887">
    <property type="term" value="F:ATP hydrolysis activity"/>
    <property type="evidence" value="ECO:0007669"/>
    <property type="project" value="InterPro"/>
</dbReference>
<dbReference type="InterPro" id="IPR037198">
    <property type="entry name" value="MutL_C_sf"/>
</dbReference>
<dbReference type="Gene3D" id="3.30.1370.100">
    <property type="entry name" value="MutL, C-terminal domain, regulatory subdomain"/>
    <property type="match status" value="1"/>
</dbReference>
<feature type="domain" description="MutL C-terminal dimerisation" evidence="6">
    <location>
        <begin position="422"/>
        <end position="561"/>
    </location>
</feature>
<dbReference type="Pfam" id="PF13589">
    <property type="entry name" value="HATPase_c_3"/>
    <property type="match status" value="1"/>
</dbReference>
<reference evidence="8 9" key="1">
    <citation type="journal article" date="2015" name="Genome Announc.">
        <title>Complete Genome Sequence of the Novel Leech Symbiont Mucinivorans hirudinis M3T.</title>
        <authorList>
            <person name="Nelson M.C."/>
            <person name="Bomar L."/>
            <person name="Graf J."/>
        </authorList>
    </citation>
    <scope>NUCLEOTIDE SEQUENCE [LARGE SCALE GENOMIC DNA]</scope>
    <source>
        <strain evidence="9">M3</strain>
    </source>
</reference>
<protein>
    <recommendedName>
        <fullName evidence="2 5">DNA mismatch repair protein MutL</fullName>
    </recommendedName>
</protein>
<evidence type="ECO:0000313" key="8">
    <source>
        <dbReference type="EMBL" id="CDN32892.1"/>
    </source>
</evidence>
<dbReference type="InterPro" id="IPR042120">
    <property type="entry name" value="MutL_C_dimsub"/>
</dbReference>
<evidence type="ECO:0000256" key="2">
    <source>
        <dbReference type="ARBA" id="ARBA00021975"/>
    </source>
</evidence>
<comment type="similarity">
    <text evidence="1 5">Belongs to the DNA mismatch repair MutL/HexB family.</text>
</comment>
<dbReference type="InterPro" id="IPR014721">
    <property type="entry name" value="Ribsml_uS5_D2-typ_fold_subgr"/>
</dbReference>
<dbReference type="InterPro" id="IPR038973">
    <property type="entry name" value="MutL/Mlh/Pms-like"/>
</dbReference>
<dbReference type="NCBIfam" id="TIGR00585">
    <property type="entry name" value="mutl"/>
    <property type="match status" value="1"/>
</dbReference>
<dbReference type="InterPro" id="IPR036890">
    <property type="entry name" value="HATPase_C_sf"/>
</dbReference>
<dbReference type="SUPFAM" id="SSF54211">
    <property type="entry name" value="Ribosomal protein S5 domain 2-like"/>
    <property type="match status" value="1"/>
</dbReference>
<dbReference type="eggNOG" id="COG0323">
    <property type="taxonomic scope" value="Bacteria"/>
</dbReference>
<proteinExistence type="inferred from homology"/>
<accession>A0A060RBE0</accession>
<dbReference type="Pfam" id="PF01119">
    <property type="entry name" value="DNA_mis_repair"/>
    <property type="match status" value="1"/>
</dbReference>
<dbReference type="InterPro" id="IPR020667">
    <property type="entry name" value="DNA_mismatch_repair_MutL"/>
</dbReference>
<dbReference type="Pfam" id="PF08676">
    <property type="entry name" value="MutL_C"/>
    <property type="match status" value="1"/>
</dbReference>
<dbReference type="CDD" id="cd16926">
    <property type="entry name" value="HATPase_MutL-MLH-PMS-like"/>
    <property type="match status" value="1"/>
</dbReference>
<dbReference type="Gene3D" id="3.30.230.10">
    <property type="match status" value="1"/>
</dbReference>
<dbReference type="GO" id="GO:0032300">
    <property type="term" value="C:mismatch repair complex"/>
    <property type="evidence" value="ECO:0007669"/>
    <property type="project" value="InterPro"/>
</dbReference>
<dbReference type="GO" id="GO:0030983">
    <property type="term" value="F:mismatched DNA binding"/>
    <property type="evidence" value="ECO:0007669"/>
    <property type="project" value="InterPro"/>
</dbReference>
<name>A0A060RBE0_9BACT</name>
<evidence type="ECO:0000256" key="1">
    <source>
        <dbReference type="ARBA" id="ARBA00006082"/>
    </source>
</evidence>